<evidence type="ECO:0000313" key="2">
    <source>
        <dbReference type="EMBL" id="PRY42318.1"/>
    </source>
</evidence>
<dbReference type="AlphaFoldDB" id="A0A2T0T9K2"/>
<keyword evidence="3" id="KW-1185">Reference proteome</keyword>
<gene>
    <name evidence="2" type="ORF">CLV43_104148</name>
</gene>
<reference evidence="2 3" key="1">
    <citation type="submission" date="2018-03" db="EMBL/GenBank/DDBJ databases">
        <title>Genomic Encyclopedia of Archaeal and Bacterial Type Strains, Phase II (KMG-II): from individual species to whole genera.</title>
        <authorList>
            <person name="Goeker M."/>
        </authorList>
    </citation>
    <scope>NUCLEOTIDE SEQUENCE [LARGE SCALE GENOMIC DNA]</scope>
    <source>
        <strain evidence="2 3">DSM 44720</strain>
    </source>
</reference>
<sequence length="256" mass="26542">MDPWWATPAEGITQGAVYALLAIACTAPARRVDPGPLAAFTLGVFASYVAYLALGFRPGPTPDVHPALLVGYLALGLLAAVAVAVPLAAARWPFALGAAVVVVVHAGAWLLRGDSPEPPLRLFRPHELVPGVDDVQLLVIALAALALALRHRVPPVALNGVLAGVAGFLYLLKVPGSAWYLTGVLVGLYALTAAVLGLSARATITIAVVLGLVQVCFESAIGQRWWLPFAAALLLVAVVYRLLAGRLRKAPAPAVA</sequence>
<feature type="transmembrane region" description="Helical" evidence="1">
    <location>
        <begin position="92"/>
        <end position="111"/>
    </location>
</feature>
<evidence type="ECO:0000313" key="3">
    <source>
        <dbReference type="Proteomes" id="UP000239494"/>
    </source>
</evidence>
<feature type="transmembrane region" description="Helical" evidence="1">
    <location>
        <begin position="178"/>
        <end position="196"/>
    </location>
</feature>
<evidence type="ECO:0000256" key="1">
    <source>
        <dbReference type="SAM" id="Phobius"/>
    </source>
</evidence>
<feature type="transmembrane region" description="Helical" evidence="1">
    <location>
        <begin position="131"/>
        <end position="149"/>
    </location>
</feature>
<feature type="transmembrane region" description="Helical" evidence="1">
    <location>
        <begin position="12"/>
        <end position="29"/>
    </location>
</feature>
<dbReference type="Proteomes" id="UP000239494">
    <property type="component" value="Unassembled WGS sequence"/>
</dbReference>
<keyword evidence="1" id="KW-0812">Transmembrane</keyword>
<feature type="transmembrane region" description="Helical" evidence="1">
    <location>
        <begin position="66"/>
        <end position="85"/>
    </location>
</feature>
<feature type="transmembrane region" description="Helical" evidence="1">
    <location>
        <begin position="156"/>
        <end position="172"/>
    </location>
</feature>
<keyword evidence="1" id="KW-0472">Membrane</keyword>
<feature type="transmembrane region" description="Helical" evidence="1">
    <location>
        <begin position="226"/>
        <end position="243"/>
    </location>
</feature>
<dbReference type="EMBL" id="PVTF01000004">
    <property type="protein sequence ID" value="PRY42318.1"/>
    <property type="molecule type" value="Genomic_DNA"/>
</dbReference>
<feature type="transmembrane region" description="Helical" evidence="1">
    <location>
        <begin position="203"/>
        <end position="220"/>
    </location>
</feature>
<proteinExistence type="predicted"/>
<organism evidence="2 3">
    <name type="scientific">Umezawaea tangerina</name>
    <dbReference type="NCBI Taxonomy" id="84725"/>
    <lineage>
        <taxon>Bacteria</taxon>
        <taxon>Bacillati</taxon>
        <taxon>Actinomycetota</taxon>
        <taxon>Actinomycetes</taxon>
        <taxon>Pseudonocardiales</taxon>
        <taxon>Pseudonocardiaceae</taxon>
        <taxon>Umezawaea</taxon>
    </lineage>
</organism>
<protein>
    <submittedName>
        <fullName evidence="2">Uncharacterized protein</fullName>
    </submittedName>
</protein>
<feature type="transmembrane region" description="Helical" evidence="1">
    <location>
        <begin position="36"/>
        <end position="54"/>
    </location>
</feature>
<keyword evidence="1" id="KW-1133">Transmembrane helix</keyword>
<name>A0A2T0T9K2_9PSEU</name>
<comment type="caution">
    <text evidence="2">The sequence shown here is derived from an EMBL/GenBank/DDBJ whole genome shotgun (WGS) entry which is preliminary data.</text>
</comment>
<accession>A0A2T0T9K2</accession>